<dbReference type="SUPFAM" id="SSF48498">
    <property type="entry name" value="Tetracyclin repressor-like, C-terminal domain"/>
    <property type="match status" value="1"/>
</dbReference>
<dbReference type="RefSeq" id="WP_186912604.1">
    <property type="nucleotide sequence ID" value="NZ_JACOFV010000009.1"/>
</dbReference>
<dbReference type="AlphaFoldDB" id="A0A923HFA1"/>
<feature type="DNA-binding region" description="H-T-H motif" evidence="4">
    <location>
        <begin position="37"/>
        <end position="56"/>
    </location>
</feature>
<dbReference type="FunFam" id="1.10.10.60:FF:000141">
    <property type="entry name" value="TetR family transcriptional regulator"/>
    <property type="match status" value="1"/>
</dbReference>
<sequence>MSCPFKPKWERRKEARPQELLAAALDLFVERGFAATRLDDVAKAAGVSKGTLYLYFSSKEDLFKAVVRESIVPLIGEAEGMIGEFSGDSEELFRTVMTNWWQNIGTTKLSGLPKLMMAEAGNFPELARFYQEEVVNRGEKLVATMLERGMQRGEIREVDLEIDARLLIAPMLMMMMWKHSSGVCMVEEEKLGTYLEHYIEMALHGLMIKKLKKS</sequence>
<dbReference type="InterPro" id="IPR001647">
    <property type="entry name" value="HTH_TetR"/>
</dbReference>
<gene>
    <name evidence="6" type="ORF">H8K32_11300</name>
</gene>
<dbReference type="PROSITE" id="PS50977">
    <property type="entry name" value="HTH_TETR_2"/>
    <property type="match status" value="1"/>
</dbReference>
<dbReference type="PANTHER" id="PTHR30055:SF234">
    <property type="entry name" value="HTH-TYPE TRANSCRIPTIONAL REGULATOR BETI"/>
    <property type="match status" value="1"/>
</dbReference>
<dbReference type="Gene3D" id="1.10.357.10">
    <property type="entry name" value="Tetracycline Repressor, domain 2"/>
    <property type="match status" value="1"/>
</dbReference>
<dbReference type="InterPro" id="IPR009057">
    <property type="entry name" value="Homeodomain-like_sf"/>
</dbReference>
<dbReference type="PRINTS" id="PR00455">
    <property type="entry name" value="HTHTETR"/>
</dbReference>
<name>A0A923HFA1_9BURK</name>
<comment type="caution">
    <text evidence="6">The sequence shown here is derived from an EMBL/GenBank/DDBJ whole genome shotgun (WGS) entry which is preliminary data.</text>
</comment>
<organism evidence="6 7">
    <name type="scientific">Undibacterium jejuense</name>
    <dbReference type="NCBI Taxonomy" id="1344949"/>
    <lineage>
        <taxon>Bacteria</taxon>
        <taxon>Pseudomonadati</taxon>
        <taxon>Pseudomonadota</taxon>
        <taxon>Betaproteobacteria</taxon>
        <taxon>Burkholderiales</taxon>
        <taxon>Oxalobacteraceae</taxon>
        <taxon>Undibacterium</taxon>
    </lineage>
</organism>
<dbReference type="PANTHER" id="PTHR30055">
    <property type="entry name" value="HTH-TYPE TRANSCRIPTIONAL REGULATOR RUTR"/>
    <property type="match status" value="1"/>
</dbReference>
<dbReference type="Pfam" id="PF16859">
    <property type="entry name" value="TetR_C_11"/>
    <property type="match status" value="1"/>
</dbReference>
<keyword evidence="1" id="KW-0805">Transcription regulation</keyword>
<evidence type="ECO:0000256" key="1">
    <source>
        <dbReference type="ARBA" id="ARBA00023015"/>
    </source>
</evidence>
<dbReference type="InterPro" id="IPR036271">
    <property type="entry name" value="Tet_transcr_reg_TetR-rel_C_sf"/>
</dbReference>
<evidence type="ECO:0000313" key="7">
    <source>
        <dbReference type="Proteomes" id="UP000634011"/>
    </source>
</evidence>
<feature type="domain" description="HTH tetR-type" evidence="5">
    <location>
        <begin position="14"/>
        <end position="74"/>
    </location>
</feature>
<dbReference type="InterPro" id="IPR011075">
    <property type="entry name" value="TetR_C"/>
</dbReference>
<evidence type="ECO:0000256" key="2">
    <source>
        <dbReference type="ARBA" id="ARBA00023125"/>
    </source>
</evidence>
<accession>A0A923HFA1</accession>
<keyword evidence="2 4" id="KW-0238">DNA-binding</keyword>
<dbReference type="Proteomes" id="UP000634011">
    <property type="component" value="Unassembled WGS sequence"/>
</dbReference>
<proteinExistence type="predicted"/>
<evidence type="ECO:0000259" key="5">
    <source>
        <dbReference type="PROSITE" id="PS50977"/>
    </source>
</evidence>
<dbReference type="GO" id="GO:0003700">
    <property type="term" value="F:DNA-binding transcription factor activity"/>
    <property type="evidence" value="ECO:0007669"/>
    <property type="project" value="TreeGrafter"/>
</dbReference>
<dbReference type="GO" id="GO:0000976">
    <property type="term" value="F:transcription cis-regulatory region binding"/>
    <property type="evidence" value="ECO:0007669"/>
    <property type="project" value="TreeGrafter"/>
</dbReference>
<evidence type="ECO:0000256" key="3">
    <source>
        <dbReference type="ARBA" id="ARBA00023163"/>
    </source>
</evidence>
<dbReference type="EMBL" id="JACOFV010000009">
    <property type="protein sequence ID" value="MBC3862689.1"/>
    <property type="molecule type" value="Genomic_DNA"/>
</dbReference>
<keyword evidence="3" id="KW-0804">Transcription</keyword>
<reference evidence="6" key="1">
    <citation type="submission" date="2020-08" db="EMBL/GenBank/DDBJ databases">
        <title>Novel species isolated from subtropical streams in China.</title>
        <authorList>
            <person name="Lu H."/>
        </authorList>
    </citation>
    <scope>NUCLEOTIDE SEQUENCE</scope>
    <source>
        <strain evidence="6">KACC 12607</strain>
    </source>
</reference>
<evidence type="ECO:0000256" key="4">
    <source>
        <dbReference type="PROSITE-ProRule" id="PRU00335"/>
    </source>
</evidence>
<protein>
    <submittedName>
        <fullName evidence="6">TetR/AcrR family transcriptional regulator</fullName>
    </submittedName>
</protein>
<keyword evidence="7" id="KW-1185">Reference proteome</keyword>
<dbReference type="SUPFAM" id="SSF46689">
    <property type="entry name" value="Homeodomain-like"/>
    <property type="match status" value="1"/>
</dbReference>
<dbReference type="InterPro" id="IPR050109">
    <property type="entry name" value="HTH-type_TetR-like_transc_reg"/>
</dbReference>
<evidence type="ECO:0000313" key="6">
    <source>
        <dbReference type="EMBL" id="MBC3862689.1"/>
    </source>
</evidence>
<dbReference type="Pfam" id="PF00440">
    <property type="entry name" value="TetR_N"/>
    <property type="match status" value="1"/>
</dbReference>